<dbReference type="InterPro" id="IPR036640">
    <property type="entry name" value="ABC1_TM_sf"/>
</dbReference>
<keyword evidence="3" id="KW-1003">Cell membrane</keyword>
<gene>
    <name evidence="12" type="ORF">A3D44_03915</name>
</gene>
<keyword evidence="6" id="KW-0067">ATP-binding</keyword>
<accession>A0A1G2I1D7</accession>
<dbReference type="InterPro" id="IPR011527">
    <property type="entry name" value="ABC1_TM_dom"/>
</dbReference>
<feature type="transmembrane region" description="Helical" evidence="9">
    <location>
        <begin position="246"/>
        <end position="271"/>
    </location>
</feature>
<evidence type="ECO:0000256" key="5">
    <source>
        <dbReference type="ARBA" id="ARBA00022741"/>
    </source>
</evidence>
<dbReference type="SUPFAM" id="SSF52540">
    <property type="entry name" value="P-loop containing nucleoside triphosphate hydrolases"/>
    <property type="match status" value="1"/>
</dbReference>
<proteinExistence type="predicted"/>
<dbReference type="FunFam" id="3.40.50.300:FF:000299">
    <property type="entry name" value="ABC transporter ATP-binding protein/permease"/>
    <property type="match status" value="1"/>
</dbReference>
<evidence type="ECO:0000259" key="10">
    <source>
        <dbReference type="PROSITE" id="PS50893"/>
    </source>
</evidence>
<dbReference type="PANTHER" id="PTHR24221:SF654">
    <property type="entry name" value="ATP-BINDING CASSETTE SUB-FAMILY B MEMBER 6"/>
    <property type="match status" value="1"/>
</dbReference>
<dbReference type="Pfam" id="PF00664">
    <property type="entry name" value="ABC_membrane"/>
    <property type="match status" value="1"/>
</dbReference>
<dbReference type="Gene3D" id="3.40.50.300">
    <property type="entry name" value="P-loop containing nucleotide triphosphate hydrolases"/>
    <property type="match status" value="1"/>
</dbReference>
<evidence type="ECO:0000256" key="9">
    <source>
        <dbReference type="SAM" id="Phobius"/>
    </source>
</evidence>
<dbReference type="InterPro" id="IPR039421">
    <property type="entry name" value="Type_1_exporter"/>
</dbReference>
<evidence type="ECO:0000256" key="7">
    <source>
        <dbReference type="ARBA" id="ARBA00022989"/>
    </source>
</evidence>
<keyword evidence="7 9" id="KW-1133">Transmembrane helix</keyword>
<dbReference type="InterPro" id="IPR003439">
    <property type="entry name" value="ABC_transporter-like_ATP-bd"/>
</dbReference>
<dbReference type="InterPro" id="IPR003593">
    <property type="entry name" value="AAA+_ATPase"/>
</dbReference>
<dbReference type="PANTHER" id="PTHR24221">
    <property type="entry name" value="ATP-BINDING CASSETTE SUB-FAMILY B"/>
    <property type="match status" value="1"/>
</dbReference>
<name>A0A1G2I1D7_9BACT</name>
<dbReference type="InterPro" id="IPR027417">
    <property type="entry name" value="P-loop_NTPase"/>
</dbReference>
<evidence type="ECO:0000259" key="11">
    <source>
        <dbReference type="PROSITE" id="PS50929"/>
    </source>
</evidence>
<feature type="transmembrane region" description="Helical" evidence="9">
    <location>
        <begin position="39"/>
        <end position="56"/>
    </location>
</feature>
<comment type="subcellular location">
    <subcellularLocation>
        <location evidence="1">Cell membrane</location>
        <topology evidence="1">Multi-pass membrane protein</topology>
    </subcellularLocation>
</comment>
<evidence type="ECO:0000256" key="8">
    <source>
        <dbReference type="ARBA" id="ARBA00023136"/>
    </source>
</evidence>
<sequence length="553" mass="61871">MFIAFVTVLLAAANAAFPLIWQILIDQAIGGSVDQVITAVFVVLFMVRVVPFVYLLKTRFLNRYEFNTRLQLFKHVLRLSVPFHKDKESTKVLLEANKGVSAATGLLRMFLQGDIIADIPVAVFAFWYIGAHSIVALLVLVIFLVAFWMLSYWLGQKIAKVEEEYNEVDNEVSAREREVVQQIEMVKLHCAESQEERWFRVSAQKVLELDNRKVAYHTWFQLMASLAHVLPFCIALLIFLPEVTKGTLTVGTLIALQIYATMAVGPVGYLASMYHEIKANAAKIKPALQLLEQQPTVTESNAPVEMKPLRHEICFKDIAFQYPGADKPVLCGISLTVAAGEKVAVVGKTGSGKTTLARLLVRFYDPDHGLVTMDGTDLRQLSFDSLYRQISYVTQEVPIFSGTIGENVRYGLPDCGNDHVMVACVNASADFAFQQKQGLQTLVGELGEKLSGGERQRLALARIFLRHPSVLILDEATSALDQMTEREVQTAFDRLLQMNGGTTMVVIAHRITTVKNADRIFVMDKGRIEDYGTHEELLGRCNLYQELCRGMTE</sequence>
<evidence type="ECO:0000256" key="3">
    <source>
        <dbReference type="ARBA" id="ARBA00022475"/>
    </source>
</evidence>
<evidence type="ECO:0000313" key="12">
    <source>
        <dbReference type="EMBL" id="OGZ68634.1"/>
    </source>
</evidence>
<keyword evidence="2" id="KW-0813">Transport</keyword>
<dbReference type="InterPro" id="IPR017871">
    <property type="entry name" value="ABC_transporter-like_CS"/>
</dbReference>
<dbReference type="GO" id="GO:0016887">
    <property type="term" value="F:ATP hydrolysis activity"/>
    <property type="evidence" value="ECO:0007669"/>
    <property type="project" value="InterPro"/>
</dbReference>
<dbReference type="GO" id="GO:0034040">
    <property type="term" value="F:ATPase-coupled lipid transmembrane transporter activity"/>
    <property type="evidence" value="ECO:0007669"/>
    <property type="project" value="TreeGrafter"/>
</dbReference>
<dbReference type="Pfam" id="PF00005">
    <property type="entry name" value="ABC_tran"/>
    <property type="match status" value="1"/>
</dbReference>
<evidence type="ECO:0000256" key="4">
    <source>
        <dbReference type="ARBA" id="ARBA00022692"/>
    </source>
</evidence>
<dbReference type="Proteomes" id="UP000178820">
    <property type="component" value="Unassembled WGS sequence"/>
</dbReference>
<dbReference type="GO" id="GO:0005886">
    <property type="term" value="C:plasma membrane"/>
    <property type="evidence" value="ECO:0007669"/>
    <property type="project" value="UniProtKB-SubCell"/>
</dbReference>
<dbReference type="GO" id="GO:0140359">
    <property type="term" value="F:ABC-type transporter activity"/>
    <property type="evidence" value="ECO:0007669"/>
    <property type="project" value="InterPro"/>
</dbReference>
<keyword evidence="5" id="KW-0547">Nucleotide-binding</keyword>
<evidence type="ECO:0000313" key="13">
    <source>
        <dbReference type="Proteomes" id="UP000178820"/>
    </source>
</evidence>
<dbReference type="STRING" id="1802207.A3D44_03915"/>
<dbReference type="SMART" id="SM00382">
    <property type="entry name" value="AAA"/>
    <property type="match status" value="1"/>
</dbReference>
<reference evidence="12 13" key="1">
    <citation type="journal article" date="2016" name="Nat. Commun.">
        <title>Thousands of microbial genomes shed light on interconnected biogeochemical processes in an aquifer system.</title>
        <authorList>
            <person name="Anantharaman K."/>
            <person name="Brown C.T."/>
            <person name="Hug L.A."/>
            <person name="Sharon I."/>
            <person name="Castelle C.J."/>
            <person name="Probst A.J."/>
            <person name="Thomas B.C."/>
            <person name="Singh A."/>
            <person name="Wilkins M.J."/>
            <person name="Karaoz U."/>
            <person name="Brodie E.L."/>
            <person name="Williams K.H."/>
            <person name="Hubbard S.S."/>
            <person name="Banfield J.F."/>
        </authorList>
    </citation>
    <scope>NUCLEOTIDE SEQUENCE [LARGE SCALE GENOMIC DNA]</scope>
</reference>
<dbReference type="PROSITE" id="PS50893">
    <property type="entry name" value="ABC_TRANSPORTER_2"/>
    <property type="match status" value="1"/>
</dbReference>
<protein>
    <recommendedName>
        <fullName evidence="14">ABC transporter ATP-binding protein</fullName>
    </recommendedName>
</protein>
<feature type="domain" description="ABC transmembrane type-1" evidence="11">
    <location>
        <begin position="1"/>
        <end position="279"/>
    </location>
</feature>
<dbReference type="AlphaFoldDB" id="A0A1G2I1D7"/>
<evidence type="ECO:0000256" key="6">
    <source>
        <dbReference type="ARBA" id="ARBA00022840"/>
    </source>
</evidence>
<dbReference type="EMBL" id="MHOT01000019">
    <property type="protein sequence ID" value="OGZ68634.1"/>
    <property type="molecule type" value="Genomic_DNA"/>
</dbReference>
<feature type="domain" description="ABC transporter" evidence="10">
    <location>
        <begin position="313"/>
        <end position="550"/>
    </location>
</feature>
<comment type="caution">
    <text evidence="12">The sequence shown here is derived from an EMBL/GenBank/DDBJ whole genome shotgun (WGS) entry which is preliminary data.</text>
</comment>
<feature type="transmembrane region" description="Helical" evidence="9">
    <location>
        <begin position="219"/>
        <end position="240"/>
    </location>
</feature>
<dbReference type="PROSITE" id="PS50929">
    <property type="entry name" value="ABC_TM1F"/>
    <property type="match status" value="1"/>
</dbReference>
<evidence type="ECO:0000256" key="1">
    <source>
        <dbReference type="ARBA" id="ARBA00004651"/>
    </source>
</evidence>
<dbReference type="GO" id="GO:0005524">
    <property type="term" value="F:ATP binding"/>
    <property type="evidence" value="ECO:0007669"/>
    <property type="project" value="UniProtKB-KW"/>
</dbReference>
<keyword evidence="4 9" id="KW-0812">Transmembrane</keyword>
<organism evidence="12 13">
    <name type="scientific">Candidatus Staskawiczbacteria bacterium RIFCSPHIGHO2_02_FULL_42_22</name>
    <dbReference type="NCBI Taxonomy" id="1802207"/>
    <lineage>
        <taxon>Bacteria</taxon>
        <taxon>Candidatus Staskawicziibacteriota</taxon>
    </lineage>
</organism>
<evidence type="ECO:0000256" key="2">
    <source>
        <dbReference type="ARBA" id="ARBA00022448"/>
    </source>
</evidence>
<keyword evidence="8 9" id="KW-0472">Membrane</keyword>
<dbReference type="CDD" id="cd07346">
    <property type="entry name" value="ABC_6TM_exporters"/>
    <property type="match status" value="1"/>
</dbReference>
<dbReference type="SUPFAM" id="SSF90123">
    <property type="entry name" value="ABC transporter transmembrane region"/>
    <property type="match status" value="1"/>
</dbReference>
<feature type="transmembrane region" description="Helical" evidence="9">
    <location>
        <begin position="134"/>
        <end position="154"/>
    </location>
</feature>
<evidence type="ECO:0008006" key="14">
    <source>
        <dbReference type="Google" id="ProtNLM"/>
    </source>
</evidence>
<dbReference type="PROSITE" id="PS00211">
    <property type="entry name" value="ABC_TRANSPORTER_1"/>
    <property type="match status" value="1"/>
</dbReference>
<dbReference type="Gene3D" id="1.20.1560.10">
    <property type="entry name" value="ABC transporter type 1, transmembrane domain"/>
    <property type="match status" value="1"/>
</dbReference>